<reference evidence="1 2" key="1">
    <citation type="submission" date="2018-04" db="EMBL/GenBank/DDBJ databases">
        <authorList>
            <person name="Vogel A."/>
        </authorList>
    </citation>
    <scope>NUCLEOTIDE SEQUENCE [LARGE SCALE GENOMIC DNA]</scope>
</reference>
<evidence type="ECO:0000313" key="2">
    <source>
        <dbReference type="Proteomes" id="UP000595140"/>
    </source>
</evidence>
<sequence length="192" mass="21325">MLGAIKVLIDSPPSVLNLVSTIIDRNAEAHDHASMKEPSVDSQGGDDVDIRHEAINKDNGRFNVVDKNEGLLAEDVANLDKPYPTFQEFSTSTGVVIAEYEIPKSVDKVTYADGKQAHSPMLIDIIKLFKLVDVVKTEHLVSSRATTYVLHPVSSFHHFAPRSKMVEDSKNGLLLWFNILSSVLKHEWEPPP</sequence>
<dbReference type="EMBL" id="OOIL02000809">
    <property type="protein sequence ID" value="VFQ69613.1"/>
    <property type="molecule type" value="Genomic_DNA"/>
</dbReference>
<dbReference type="Proteomes" id="UP000595140">
    <property type="component" value="Unassembled WGS sequence"/>
</dbReference>
<protein>
    <submittedName>
        <fullName evidence="1">Uncharacterized protein</fullName>
    </submittedName>
</protein>
<organism evidence="1 2">
    <name type="scientific">Cuscuta campestris</name>
    <dbReference type="NCBI Taxonomy" id="132261"/>
    <lineage>
        <taxon>Eukaryota</taxon>
        <taxon>Viridiplantae</taxon>
        <taxon>Streptophyta</taxon>
        <taxon>Embryophyta</taxon>
        <taxon>Tracheophyta</taxon>
        <taxon>Spermatophyta</taxon>
        <taxon>Magnoliopsida</taxon>
        <taxon>eudicotyledons</taxon>
        <taxon>Gunneridae</taxon>
        <taxon>Pentapetalae</taxon>
        <taxon>asterids</taxon>
        <taxon>lamiids</taxon>
        <taxon>Solanales</taxon>
        <taxon>Convolvulaceae</taxon>
        <taxon>Cuscuteae</taxon>
        <taxon>Cuscuta</taxon>
        <taxon>Cuscuta subgen. Grammica</taxon>
        <taxon>Cuscuta sect. Cleistogrammica</taxon>
    </lineage>
</organism>
<name>A0A484KV67_9ASTE</name>
<evidence type="ECO:0000313" key="1">
    <source>
        <dbReference type="EMBL" id="VFQ69613.1"/>
    </source>
</evidence>
<keyword evidence="2" id="KW-1185">Reference proteome</keyword>
<accession>A0A484KV67</accession>
<dbReference type="AlphaFoldDB" id="A0A484KV67"/>
<proteinExistence type="predicted"/>
<gene>
    <name evidence="1" type="ORF">CCAM_LOCUS11389</name>
</gene>
<dbReference type="OrthoDB" id="65569at2759"/>